<name>A0ABW3S6M4_9BACL</name>
<sequence length="40" mass="4542">MFLFGSFILALLIYINNNNKRKQKPTPRLTAEGGFSIVND</sequence>
<proteinExistence type="predicted"/>
<evidence type="ECO:0000313" key="2">
    <source>
        <dbReference type="EMBL" id="MFD1180218.1"/>
    </source>
</evidence>
<dbReference type="InterPro" id="IPR031616">
    <property type="entry name" value="BsrE-like"/>
</dbReference>
<organism evidence="2 3">
    <name type="scientific">Paenibacillus timonensis</name>
    <dbReference type="NCBI Taxonomy" id="225915"/>
    <lineage>
        <taxon>Bacteria</taxon>
        <taxon>Bacillati</taxon>
        <taxon>Bacillota</taxon>
        <taxon>Bacilli</taxon>
        <taxon>Bacillales</taxon>
        <taxon>Paenibacillaceae</taxon>
        <taxon>Paenibacillus</taxon>
    </lineage>
</organism>
<keyword evidence="3" id="KW-1185">Reference proteome</keyword>
<dbReference type="RefSeq" id="WP_275693614.1">
    <property type="nucleotide sequence ID" value="NZ_JAKSXN010000001.1"/>
</dbReference>
<reference evidence="3" key="1">
    <citation type="journal article" date="2019" name="Int. J. Syst. Evol. Microbiol.">
        <title>The Global Catalogue of Microorganisms (GCM) 10K type strain sequencing project: providing services to taxonomists for standard genome sequencing and annotation.</title>
        <authorList>
            <consortium name="The Broad Institute Genomics Platform"/>
            <consortium name="The Broad Institute Genome Sequencing Center for Infectious Disease"/>
            <person name="Wu L."/>
            <person name="Ma J."/>
        </authorList>
    </citation>
    <scope>NUCLEOTIDE SEQUENCE [LARGE SCALE GENOMIC DNA]</scope>
    <source>
        <strain evidence="3">CCUG 48216</strain>
    </source>
</reference>
<evidence type="ECO:0000313" key="3">
    <source>
        <dbReference type="Proteomes" id="UP001597211"/>
    </source>
</evidence>
<protein>
    <submittedName>
        <fullName evidence="2">Holin-like toxin</fullName>
    </submittedName>
</protein>
<comment type="caution">
    <text evidence="2">The sequence shown here is derived from an EMBL/GenBank/DDBJ whole genome shotgun (WGS) entry which is preliminary data.</text>
</comment>
<gene>
    <name evidence="2" type="ORF">ACFQ2Z_02490</name>
</gene>
<dbReference type="Proteomes" id="UP001597211">
    <property type="component" value="Unassembled WGS sequence"/>
</dbReference>
<dbReference type="EMBL" id="JBHTKZ010000002">
    <property type="protein sequence ID" value="MFD1180218.1"/>
    <property type="molecule type" value="Genomic_DNA"/>
</dbReference>
<dbReference type="Pfam" id="PF16935">
    <property type="entry name" value="Hol_Tox"/>
    <property type="match status" value="1"/>
</dbReference>
<accession>A0ABW3S6M4</accession>
<feature type="region of interest" description="Disordered" evidence="1">
    <location>
        <begin position="21"/>
        <end position="40"/>
    </location>
</feature>
<evidence type="ECO:0000256" key="1">
    <source>
        <dbReference type="SAM" id="MobiDB-lite"/>
    </source>
</evidence>